<feature type="transmembrane region" description="Helical" evidence="1">
    <location>
        <begin position="61"/>
        <end position="79"/>
    </location>
</feature>
<feature type="transmembrane region" description="Helical" evidence="1">
    <location>
        <begin position="20"/>
        <end position="41"/>
    </location>
</feature>
<keyword evidence="3" id="KW-1185">Reference proteome</keyword>
<organism evidence="2 3">
    <name type="scientific">Prauserella cavernicola</name>
    <dbReference type="NCBI Taxonomy" id="2800127"/>
    <lineage>
        <taxon>Bacteria</taxon>
        <taxon>Bacillati</taxon>
        <taxon>Actinomycetota</taxon>
        <taxon>Actinomycetes</taxon>
        <taxon>Pseudonocardiales</taxon>
        <taxon>Pseudonocardiaceae</taxon>
        <taxon>Prauserella</taxon>
    </lineage>
</organism>
<reference evidence="2" key="1">
    <citation type="submission" date="2020-12" db="EMBL/GenBank/DDBJ databases">
        <title>Prauserella sp. ASG 168, a novel actinomycete isolated from cave rock.</title>
        <authorList>
            <person name="Suriyachadkun C."/>
        </authorList>
    </citation>
    <scope>NUCLEOTIDE SEQUENCE</scope>
    <source>
        <strain evidence="2">ASG 168</strain>
    </source>
</reference>
<evidence type="ECO:0000256" key="1">
    <source>
        <dbReference type="SAM" id="Phobius"/>
    </source>
</evidence>
<dbReference type="RefSeq" id="WP_200318514.1">
    <property type="nucleotide sequence ID" value="NZ_JAENJH010000003.1"/>
</dbReference>
<keyword evidence="1" id="KW-0472">Membrane</keyword>
<feature type="transmembrane region" description="Helical" evidence="1">
    <location>
        <begin position="180"/>
        <end position="199"/>
    </location>
</feature>
<dbReference type="AlphaFoldDB" id="A0A934QSE9"/>
<accession>A0A934QSE9</accession>
<dbReference type="Pfam" id="PF12730">
    <property type="entry name" value="ABC2_membrane_4"/>
    <property type="match status" value="1"/>
</dbReference>
<feature type="transmembrane region" description="Helical" evidence="1">
    <location>
        <begin position="229"/>
        <end position="251"/>
    </location>
</feature>
<dbReference type="EMBL" id="JAENJH010000003">
    <property type="protein sequence ID" value="MBK1785462.1"/>
    <property type="molecule type" value="Genomic_DNA"/>
</dbReference>
<evidence type="ECO:0000313" key="3">
    <source>
        <dbReference type="Proteomes" id="UP000635245"/>
    </source>
</evidence>
<keyword evidence="1" id="KW-1133">Transmembrane helix</keyword>
<evidence type="ECO:0000313" key="2">
    <source>
        <dbReference type="EMBL" id="MBK1785462.1"/>
    </source>
</evidence>
<feature type="transmembrane region" description="Helical" evidence="1">
    <location>
        <begin position="152"/>
        <end position="173"/>
    </location>
</feature>
<sequence length="255" mass="25887">MTDTIASEWWKVRTVRSTYWLLATVGAVFAVGCLSTVLMVADWDTASPSAKEAFPSADMSPLVLPFVQFCAGAFGAFALTSEYGSGMIRTTLTTVPRRGLLFTAKALVVAGLTVATGLVLTFAMLGGAGVIAGDRPAPIQPWPSLADGVPSALASAVVLTVTAIVGFGLGALLRSAAGALVTLTGLLFVLPVAATFLPADWSRPVGALTLNNLGPQLAGEVGDPVLSPVGAALVLGGYVLLALGAGAFSVLRRDA</sequence>
<protein>
    <submittedName>
        <fullName evidence="2">ABC transporter permease</fullName>
    </submittedName>
</protein>
<proteinExistence type="predicted"/>
<comment type="caution">
    <text evidence="2">The sequence shown here is derived from an EMBL/GenBank/DDBJ whole genome shotgun (WGS) entry which is preliminary data.</text>
</comment>
<dbReference type="Proteomes" id="UP000635245">
    <property type="component" value="Unassembled WGS sequence"/>
</dbReference>
<feature type="transmembrane region" description="Helical" evidence="1">
    <location>
        <begin position="100"/>
        <end position="132"/>
    </location>
</feature>
<keyword evidence="1" id="KW-0812">Transmembrane</keyword>
<name>A0A934QSE9_9PSEU</name>
<gene>
    <name evidence="2" type="ORF">JHE00_14095</name>
</gene>